<sequence length="104" mass="12603">MRFYFVDEIKNEDYTNLNTIDIKLTQDRISNLCEIDNTFRLNMYDLEEITIVDHSNTLDNINKRVNFVDIKEKYIIFHINNNFYFGVNIRNIIHKKWESAHSLL</sequence>
<name>A0A481YPT8_9VIRU</name>
<gene>
    <name evidence="1" type="ORF">LCDPAC02_02190</name>
</gene>
<proteinExistence type="predicted"/>
<dbReference type="EMBL" id="MK500301">
    <property type="protein sequence ID" value="QBK85020.1"/>
    <property type="molecule type" value="Genomic_DNA"/>
</dbReference>
<reference evidence="1" key="1">
    <citation type="journal article" date="2019" name="MBio">
        <title>Virus Genomes from Deep Sea Sediments Expand the Ocean Megavirome and Support Independent Origins of Viral Gigantism.</title>
        <authorList>
            <person name="Backstrom D."/>
            <person name="Yutin N."/>
            <person name="Jorgensen S.L."/>
            <person name="Dharamshi J."/>
            <person name="Homa F."/>
            <person name="Zaremba-Niedwiedzka K."/>
            <person name="Spang A."/>
            <person name="Wolf Y.I."/>
            <person name="Koonin E.V."/>
            <person name="Ettema T.J."/>
        </authorList>
    </citation>
    <scope>NUCLEOTIDE SEQUENCE</scope>
</reference>
<protein>
    <submittedName>
        <fullName evidence="1">Uncharacterized protein</fullName>
    </submittedName>
</protein>
<organism evidence="1">
    <name type="scientific">Pithovirus LCDPAC02</name>
    <dbReference type="NCBI Taxonomy" id="2506601"/>
    <lineage>
        <taxon>Viruses</taxon>
        <taxon>Pithoviruses</taxon>
    </lineage>
</organism>
<accession>A0A481YPT8</accession>
<evidence type="ECO:0000313" key="1">
    <source>
        <dbReference type="EMBL" id="QBK85020.1"/>
    </source>
</evidence>